<feature type="compositionally biased region" description="Polar residues" evidence="4">
    <location>
        <begin position="140"/>
        <end position="149"/>
    </location>
</feature>
<keyword evidence="1" id="KW-1017">Isopeptide bond</keyword>
<reference evidence="7 9" key="2">
    <citation type="journal article" date="2013" name="Nature">
        <title>Insights into bilaterian evolution from three spiralian genomes.</title>
        <authorList>
            <person name="Simakov O."/>
            <person name="Marletaz F."/>
            <person name="Cho S.J."/>
            <person name="Edsinger-Gonzales E."/>
            <person name="Havlak P."/>
            <person name="Hellsten U."/>
            <person name="Kuo D.H."/>
            <person name="Larsson T."/>
            <person name="Lv J."/>
            <person name="Arendt D."/>
            <person name="Savage R."/>
            <person name="Osoegawa K."/>
            <person name="de Jong P."/>
            <person name="Grimwood J."/>
            <person name="Chapman J.A."/>
            <person name="Shapiro H."/>
            <person name="Aerts A."/>
            <person name="Otillar R.P."/>
            <person name="Terry A.Y."/>
            <person name="Boore J.L."/>
            <person name="Grigoriev I.V."/>
            <person name="Lindberg D.R."/>
            <person name="Seaver E.C."/>
            <person name="Weisblat D.A."/>
            <person name="Putnam N.H."/>
            <person name="Rokhsar D.S."/>
        </authorList>
    </citation>
    <scope>NUCLEOTIDE SEQUENCE</scope>
    <source>
        <strain evidence="7 9">I ESC-2004</strain>
    </source>
</reference>
<evidence type="ECO:0000256" key="1">
    <source>
        <dbReference type="ARBA" id="ARBA00022499"/>
    </source>
</evidence>
<dbReference type="EMBL" id="KB308820">
    <property type="protein sequence ID" value="ELT96439.1"/>
    <property type="molecule type" value="Genomic_DNA"/>
</dbReference>
<evidence type="ECO:0000259" key="5">
    <source>
        <dbReference type="Pfam" id="PF12012"/>
    </source>
</evidence>
<dbReference type="EMBL" id="AMQN01011302">
    <property type="status" value="NOT_ANNOTATED_CDS"/>
    <property type="molecule type" value="Genomic_DNA"/>
</dbReference>
<dbReference type="InterPro" id="IPR021893">
    <property type="entry name" value="ZMYM2-like_C"/>
</dbReference>
<dbReference type="STRING" id="283909.R7TS16"/>
<protein>
    <submittedName>
        <fullName evidence="7 8">Uncharacterized protein</fullName>
    </submittedName>
</protein>
<keyword evidence="9" id="KW-1185">Reference proteome</keyword>
<proteinExistence type="predicted"/>
<dbReference type="PANTHER" id="PTHR46963">
    <property type="entry name" value="SIMILAR TO RIKEN CDNA E130308A19"/>
    <property type="match status" value="1"/>
</dbReference>
<feature type="region of interest" description="Disordered" evidence="4">
    <location>
        <begin position="109"/>
        <end position="201"/>
    </location>
</feature>
<accession>R7TS16</accession>
<evidence type="ECO:0000259" key="6">
    <source>
        <dbReference type="Pfam" id="PF25561"/>
    </source>
</evidence>
<dbReference type="AlphaFoldDB" id="R7TS16"/>
<feature type="compositionally biased region" description="Polar residues" evidence="4">
    <location>
        <begin position="183"/>
        <end position="194"/>
    </location>
</feature>
<keyword evidence="3" id="KW-0832">Ubl conjugation</keyword>
<organism evidence="7">
    <name type="scientific">Capitella teleta</name>
    <name type="common">Polychaete worm</name>
    <dbReference type="NCBI Taxonomy" id="283909"/>
    <lineage>
        <taxon>Eukaryota</taxon>
        <taxon>Metazoa</taxon>
        <taxon>Spiralia</taxon>
        <taxon>Lophotrochozoa</taxon>
        <taxon>Annelida</taxon>
        <taxon>Polychaeta</taxon>
        <taxon>Sedentaria</taxon>
        <taxon>Scolecida</taxon>
        <taxon>Capitellidae</taxon>
        <taxon>Capitella</taxon>
    </lineage>
</organism>
<gene>
    <name evidence="7" type="ORF">CAPTEDRAFT_221201</name>
</gene>
<dbReference type="OMA" id="DETIFCC"/>
<evidence type="ECO:0000313" key="8">
    <source>
        <dbReference type="EnsemblMetazoa" id="CapteP221201"/>
    </source>
</evidence>
<evidence type="ECO:0000256" key="3">
    <source>
        <dbReference type="ARBA" id="ARBA00022843"/>
    </source>
</evidence>
<evidence type="ECO:0000313" key="9">
    <source>
        <dbReference type="Proteomes" id="UP000014760"/>
    </source>
</evidence>
<reference evidence="8" key="3">
    <citation type="submission" date="2015-06" db="UniProtKB">
        <authorList>
            <consortium name="EnsemblMetazoa"/>
        </authorList>
    </citation>
    <scope>IDENTIFICATION</scope>
</reference>
<keyword evidence="2" id="KW-0597">Phosphoprotein</keyword>
<feature type="compositionally biased region" description="Polar residues" evidence="4">
    <location>
        <begin position="117"/>
        <end position="131"/>
    </location>
</feature>
<sequence length="472" mass="53768">MNELSFRSLFLRSLEVTGGMADTAQERAEEQERLRSVLMETVLLLCKSSLSYEHSLSVQGVIGITMDDQVMLVHVNEKVQEQAKEAGKRRKRTYVSTSEDDLVVVKQEIKDEPNDPTPTMSAQQSYATPHNDSVRVPDASSFTDSNDAASFQYDDPLEVSSLREGEAVQPLSKRPRCGESSDETGNSVEQAENVNTKRKTQSDLRLLAAYRAEVNYPNPDPIELLPTAELDELLCNFFQSLKKADGTDYEPNSLRGIQTSIMRYLRGKGYSHNIHDHLAFQGHRQVLKSMIKKLKENRLGVSKPKKTEPFTVSEVELLYEKEIFGADNPESIIATLWFIFKQQFRLHNRHEHYHLRWGDVQLRFTSSSDGSRLEYLEYERNASVRSGPPHEDSYAIQIFAHPGNPRCPVRLYKRYRDLRPLAMLDDSAPFYLNPLGKIQADSQTWYSLHRTGTNKLGEMARTIAKKAGLRGH</sequence>
<dbReference type="Pfam" id="PF25561">
    <property type="entry name" value="QRICH1"/>
    <property type="match status" value="1"/>
</dbReference>
<evidence type="ECO:0000256" key="4">
    <source>
        <dbReference type="SAM" id="MobiDB-lite"/>
    </source>
</evidence>
<evidence type="ECO:0000313" key="7">
    <source>
        <dbReference type="EMBL" id="ELT96439.1"/>
    </source>
</evidence>
<dbReference type="InterPro" id="IPR057926">
    <property type="entry name" value="QRICH1_dom"/>
</dbReference>
<dbReference type="PANTHER" id="PTHR46963:SF2">
    <property type="match status" value="1"/>
</dbReference>
<dbReference type="HOGENOM" id="CLU_579018_0_0_1"/>
<dbReference type="Proteomes" id="UP000014760">
    <property type="component" value="Unassembled WGS sequence"/>
</dbReference>
<dbReference type="EnsemblMetazoa" id="CapteT221201">
    <property type="protein sequence ID" value="CapteP221201"/>
    <property type="gene ID" value="CapteG221201"/>
</dbReference>
<dbReference type="Pfam" id="PF12012">
    <property type="entry name" value="DUF3504"/>
    <property type="match status" value="1"/>
</dbReference>
<evidence type="ECO:0000256" key="2">
    <source>
        <dbReference type="ARBA" id="ARBA00022553"/>
    </source>
</evidence>
<feature type="domain" description="QRICH1-like" evidence="6">
    <location>
        <begin position="217"/>
        <end position="293"/>
    </location>
</feature>
<dbReference type="OrthoDB" id="10002548at2759"/>
<name>R7TS16_CAPTE</name>
<dbReference type="InterPro" id="IPR042838">
    <property type="entry name" value="KIAA1958"/>
</dbReference>
<feature type="domain" description="ZMYM2-like/QRICH1 C-terminal" evidence="5">
    <location>
        <begin position="311"/>
        <end position="464"/>
    </location>
</feature>
<reference evidence="9" key="1">
    <citation type="submission" date="2012-12" db="EMBL/GenBank/DDBJ databases">
        <authorList>
            <person name="Hellsten U."/>
            <person name="Grimwood J."/>
            <person name="Chapman J.A."/>
            <person name="Shapiro H."/>
            <person name="Aerts A."/>
            <person name="Otillar R.P."/>
            <person name="Terry A.Y."/>
            <person name="Boore J.L."/>
            <person name="Simakov O."/>
            <person name="Marletaz F."/>
            <person name="Cho S.-J."/>
            <person name="Edsinger-Gonzales E."/>
            <person name="Havlak P."/>
            <person name="Kuo D.-H."/>
            <person name="Larsson T."/>
            <person name="Lv J."/>
            <person name="Arendt D."/>
            <person name="Savage R."/>
            <person name="Osoegawa K."/>
            <person name="de Jong P."/>
            <person name="Lindberg D.R."/>
            <person name="Seaver E.C."/>
            <person name="Weisblat D.A."/>
            <person name="Putnam N.H."/>
            <person name="Grigoriev I.V."/>
            <person name="Rokhsar D.S."/>
        </authorList>
    </citation>
    <scope>NUCLEOTIDE SEQUENCE</scope>
    <source>
        <strain evidence="9">I ESC-2004</strain>
    </source>
</reference>